<organism evidence="2 3">
    <name type="scientific">Cladophialophora carrionii</name>
    <dbReference type="NCBI Taxonomy" id="86049"/>
    <lineage>
        <taxon>Eukaryota</taxon>
        <taxon>Fungi</taxon>
        <taxon>Dikarya</taxon>
        <taxon>Ascomycota</taxon>
        <taxon>Pezizomycotina</taxon>
        <taxon>Eurotiomycetes</taxon>
        <taxon>Chaetothyriomycetidae</taxon>
        <taxon>Chaetothyriales</taxon>
        <taxon>Herpotrichiellaceae</taxon>
        <taxon>Cladophialophora</taxon>
    </lineage>
</organism>
<feature type="region of interest" description="Disordered" evidence="1">
    <location>
        <begin position="218"/>
        <end position="239"/>
    </location>
</feature>
<comment type="caution">
    <text evidence="2">The sequence shown here is derived from an EMBL/GenBank/DDBJ whole genome shotgun (WGS) entry which is preliminary data.</text>
</comment>
<accession>A0A1C1C6A5</accession>
<keyword evidence="3" id="KW-1185">Reference proteome</keyword>
<evidence type="ECO:0000256" key="1">
    <source>
        <dbReference type="SAM" id="MobiDB-lite"/>
    </source>
</evidence>
<evidence type="ECO:0000313" key="2">
    <source>
        <dbReference type="EMBL" id="OCT43996.1"/>
    </source>
</evidence>
<reference evidence="3" key="1">
    <citation type="submission" date="2015-07" db="EMBL/GenBank/DDBJ databases">
        <authorList>
            <person name="Teixeira M.M."/>
            <person name="Souza R.C."/>
            <person name="Almeida L.G."/>
            <person name="Vicente V.A."/>
            <person name="de Hoog S."/>
            <person name="Bocca A.L."/>
            <person name="de Almeida S.R."/>
            <person name="Vasconcelos A.T."/>
            <person name="Felipe M.S."/>
        </authorList>
    </citation>
    <scope>NUCLEOTIDE SEQUENCE [LARGE SCALE GENOMIC DNA]</scope>
    <source>
        <strain evidence="3">KSF</strain>
    </source>
</reference>
<dbReference type="EMBL" id="LGRB01000022">
    <property type="protein sequence ID" value="OCT43996.1"/>
    <property type="molecule type" value="Genomic_DNA"/>
</dbReference>
<dbReference type="VEuPathDB" id="FungiDB:CLCR_00133"/>
<dbReference type="Proteomes" id="UP000094526">
    <property type="component" value="Unassembled WGS sequence"/>
</dbReference>
<name>A0A1C1C6A5_9EURO</name>
<gene>
    <name evidence="2" type="ORF">CLCR_00133</name>
</gene>
<protein>
    <submittedName>
        <fullName evidence="2">Uncharacterized protein</fullName>
    </submittedName>
</protein>
<sequence>MPLPDNLTRPRRSSSLYDSIAFVDGTRAEGLFWDEDCPLATDRIRRYTPSWSSTRTEASLQLGIEWIDLLTEDEGGRSPNEILWTFTTCLANASRFPPSCARAGLQLSGIAIPRATRERNQVAGVARIWGEEQDDKNRYSTHSCVIFGPNLLVLLGRPRLQALDQSSSANIKIVQQHRRVPWRIAACSGNPCDNNHLPLKLRLSPQGTTCDASLSMCGRRHDVSPPHGPVADPGRRPDN</sequence>
<proteinExistence type="predicted"/>
<evidence type="ECO:0000313" key="3">
    <source>
        <dbReference type="Proteomes" id="UP000094526"/>
    </source>
</evidence>
<dbReference type="AlphaFoldDB" id="A0A1C1C6A5"/>